<feature type="transmembrane region" description="Helical" evidence="1">
    <location>
        <begin position="12"/>
        <end position="31"/>
    </location>
</feature>
<feature type="transmembrane region" description="Helical" evidence="1">
    <location>
        <begin position="119"/>
        <end position="141"/>
    </location>
</feature>
<feature type="transmembrane region" description="Helical" evidence="1">
    <location>
        <begin position="392"/>
        <end position="416"/>
    </location>
</feature>
<gene>
    <name evidence="2" type="ORF">GCM10025862_34680</name>
</gene>
<keyword evidence="1" id="KW-0812">Transmembrane</keyword>
<keyword evidence="1" id="KW-1133">Transmembrane helix</keyword>
<reference evidence="3" key="1">
    <citation type="journal article" date="2019" name="Int. J. Syst. Evol. Microbiol.">
        <title>The Global Catalogue of Microorganisms (GCM) 10K type strain sequencing project: providing services to taxonomists for standard genome sequencing and annotation.</title>
        <authorList>
            <consortium name="The Broad Institute Genomics Platform"/>
            <consortium name="The Broad Institute Genome Sequencing Center for Infectious Disease"/>
            <person name="Wu L."/>
            <person name="Ma J."/>
        </authorList>
    </citation>
    <scope>NUCLEOTIDE SEQUENCE [LARGE SCALE GENOMIC DNA]</scope>
    <source>
        <strain evidence="3">NBRC 105830</strain>
    </source>
</reference>
<feature type="transmembrane region" description="Helical" evidence="1">
    <location>
        <begin position="153"/>
        <end position="174"/>
    </location>
</feature>
<keyword evidence="1" id="KW-0472">Membrane</keyword>
<feature type="transmembrane region" description="Helical" evidence="1">
    <location>
        <begin position="422"/>
        <end position="448"/>
    </location>
</feature>
<feature type="transmembrane region" description="Helical" evidence="1">
    <location>
        <begin position="75"/>
        <end position="98"/>
    </location>
</feature>
<accession>A0ABQ6HSV0</accession>
<evidence type="ECO:0000313" key="3">
    <source>
        <dbReference type="Proteomes" id="UP001157109"/>
    </source>
</evidence>
<dbReference type="RefSeq" id="WP_241441681.1">
    <property type="nucleotide sequence ID" value="NZ_BSUJ01000001.1"/>
</dbReference>
<proteinExistence type="predicted"/>
<keyword evidence="3" id="KW-1185">Reference proteome</keyword>
<feature type="transmembrane region" description="Helical" evidence="1">
    <location>
        <begin position="186"/>
        <end position="202"/>
    </location>
</feature>
<feature type="transmembrane region" description="Helical" evidence="1">
    <location>
        <begin position="234"/>
        <end position="254"/>
    </location>
</feature>
<protein>
    <submittedName>
        <fullName evidence="2">ABC transporter membrane-spanning protein</fullName>
    </submittedName>
</protein>
<sequence length="533" mass="55695">MGLLVRLELRRSRWFWLVWIACLWLILPATVSKYEVLMPDPVSARATAASLEHNVTMRAMLGPPFDLLRAGPFTMWRVGTFVAAAAAMMAALGLIRATRAEEEEGRTELLRSGAIGRHAPLAAGLLVSTLGTLVLGLLIAASMAKAAPPASGALAVGLGIALTGLVFVGVAAVAVQLTESARAARFIAMSVLGGAYLVRAVADGSPADSPLVALQWVSPLEWAALTRPYVDERWWVLLLPLALSLLLIGLAVALENRRDLGAGLRPAGLGPATAAPGLRGAWSLAARLDRGAVIGWTVAVVICGIAFGSLGNGMDQMLAANPQLADMMRKMGGGVQQLKDAFYVALVGIMATVLAMLALQLWSRLRHEEQTGGAEALLATGTSRLRLAASHLVPALVVPTVLLALTGALMALPAAMANGDPGFVATVTGGALALAPGIWLVVGIVVLVHGWAGRSRAVAWIGPAVVGWTTFVVWIGPLLDLPGWLQNLQLFGHLPHLPGAPMTWTAVVVQTLVAAALIVVGLVGYRRRDLTVP</sequence>
<feature type="transmembrane region" description="Helical" evidence="1">
    <location>
        <begin position="341"/>
        <end position="362"/>
    </location>
</feature>
<feature type="transmembrane region" description="Helical" evidence="1">
    <location>
        <begin position="460"/>
        <end position="479"/>
    </location>
</feature>
<dbReference type="Proteomes" id="UP001157109">
    <property type="component" value="Unassembled WGS sequence"/>
</dbReference>
<evidence type="ECO:0000313" key="2">
    <source>
        <dbReference type="EMBL" id="GMA21447.1"/>
    </source>
</evidence>
<feature type="transmembrane region" description="Helical" evidence="1">
    <location>
        <begin position="293"/>
        <end position="311"/>
    </location>
</feature>
<comment type="caution">
    <text evidence="2">The sequence shown here is derived from an EMBL/GenBank/DDBJ whole genome shotgun (WGS) entry which is preliminary data.</text>
</comment>
<evidence type="ECO:0000256" key="1">
    <source>
        <dbReference type="SAM" id="Phobius"/>
    </source>
</evidence>
<name>A0ABQ6HSV0_9MICO</name>
<organism evidence="2 3">
    <name type="scientific">Arsenicicoccus piscis</name>
    <dbReference type="NCBI Taxonomy" id="673954"/>
    <lineage>
        <taxon>Bacteria</taxon>
        <taxon>Bacillati</taxon>
        <taxon>Actinomycetota</taxon>
        <taxon>Actinomycetes</taxon>
        <taxon>Micrococcales</taxon>
        <taxon>Intrasporangiaceae</taxon>
        <taxon>Arsenicicoccus</taxon>
    </lineage>
</organism>
<feature type="transmembrane region" description="Helical" evidence="1">
    <location>
        <begin position="499"/>
        <end position="525"/>
    </location>
</feature>
<dbReference type="EMBL" id="BSUJ01000001">
    <property type="protein sequence ID" value="GMA21447.1"/>
    <property type="molecule type" value="Genomic_DNA"/>
</dbReference>